<comment type="similarity">
    <text evidence="8 9">Belongs to the TonB-dependent receptor family.</text>
</comment>
<dbReference type="SUPFAM" id="SSF56935">
    <property type="entry name" value="Porins"/>
    <property type="match status" value="1"/>
</dbReference>
<keyword evidence="4 8" id="KW-0812">Transmembrane</keyword>
<dbReference type="GO" id="GO:0009279">
    <property type="term" value="C:cell outer membrane"/>
    <property type="evidence" value="ECO:0007669"/>
    <property type="project" value="UniProtKB-SubCell"/>
</dbReference>
<keyword evidence="7 8" id="KW-0998">Cell outer membrane</keyword>
<dbReference type="STRING" id="238.BBD35_02790"/>
<dbReference type="EMBL" id="MPOG01000001">
    <property type="protein sequence ID" value="OOH97935.1"/>
    <property type="molecule type" value="Genomic_DNA"/>
</dbReference>
<dbReference type="PROSITE" id="PS52016">
    <property type="entry name" value="TONB_DEPENDENT_REC_3"/>
    <property type="match status" value="1"/>
</dbReference>
<dbReference type="InterPro" id="IPR036942">
    <property type="entry name" value="Beta-barrel_TonB_sf"/>
</dbReference>
<dbReference type="Pfam" id="PF07715">
    <property type="entry name" value="Plug"/>
    <property type="match status" value="1"/>
</dbReference>
<evidence type="ECO:0000256" key="1">
    <source>
        <dbReference type="ARBA" id="ARBA00004571"/>
    </source>
</evidence>
<feature type="signal peptide" evidence="10">
    <location>
        <begin position="1"/>
        <end position="22"/>
    </location>
</feature>
<evidence type="ECO:0000256" key="8">
    <source>
        <dbReference type="PROSITE-ProRule" id="PRU01360"/>
    </source>
</evidence>
<dbReference type="Gene3D" id="2.40.170.20">
    <property type="entry name" value="TonB-dependent receptor, beta-barrel domain"/>
    <property type="match status" value="1"/>
</dbReference>
<dbReference type="NCBIfam" id="TIGR04057">
    <property type="entry name" value="SusC_RagA_signa"/>
    <property type="match status" value="1"/>
</dbReference>
<dbReference type="InterPro" id="IPR000531">
    <property type="entry name" value="Beta-barrel_TonB"/>
</dbReference>
<keyword evidence="3 8" id="KW-1134">Transmembrane beta strand</keyword>
<accession>A0A1T3F573</accession>
<protein>
    <submittedName>
        <fullName evidence="13">SusC/RagA family TonB-linked outer membrane protein</fullName>
    </submittedName>
</protein>
<comment type="subcellular location">
    <subcellularLocation>
        <location evidence="1 8">Cell outer membrane</location>
        <topology evidence="1 8">Multi-pass membrane protein</topology>
    </subcellularLocation>
</comment>
<feature type="chain" id="PRO_5030034602" evidence="10">
    <location>
        <begin position="23"/>
        <end position="1068"/>
    </location>
</feature>
<dbReference type="InterPro" id="IPR039426">
    <property type="entry name" value="TonB-dep_rcpt-like"/>
</dbReference>
<dbReference type="InterPro" id="IPR023996">
    <property type="entry name" value="TonB-dep_OMP_SusC/RagA"/>
</dbReference>
<keyword evidence="2 8" id="KW-0813">Transport</keyword>
<evidence type="ECO:0000256" key="3">
    <source>
        <dbReference type="ARBA" id="ARBA00022452"/>
    </source>
</evidence>
<organism evidence="13 14">
    <name type="scientific">Elizabethkingia meningoseptica</name>
    <name type="common">Chryseobacterium meningosepticum</name>
    <dbReference type="NCBI Taxonomy" id="238"/>
    <lineage>
        <taxon>Bacteria</taxon>
        <taxon>Pseudomonadati</taxon>
        <taxon>Bacteroidota</taxon>
        <taxon>Flavobacteriia</taxon>
        <taxon>Flavobacteriales</taxon>
        <taxon>Weeksellaceae</taxon>
        <taxon>Elizabethkingia</taxon>
    </lineage>
</organism>
<proteinExistence type="inferred from homology"/>
<dbReference type="Gene3D" id="2.170.130.10">
    <property type="entry name" value="TonB-dependent receptor, plug domain"/>
    <property type="match status" value="1"/>
</dbReference>
<evidence type="ECO:0000256" key="4">
    <source>
        <dbReference type="ARBA" id="ARBA00022692"/>
    </source>
</evidence>
<keyword evidence="10" id="KW-0732">Signal</keyword>
<dbReference type="Pfam" id="PF00593">
    <property type="entry name" value="TonB_dep_Rec_b-barrel"/>
    <property type="match status" value="1"/>
</dbReference>
<feature type="domain" description="TonB-dependent receptor-like beta-barrel" evidence="11">
    <location>
        <begin position="507"/>
        <end position="1005"/>
    </location>
</feature>
<evidence type="ECO:0000256" key="5">
    <source>
        <dbReference type="ARBA" id="ARBA00023077"/>
    </source>
</evidence>
<evidence type="ECO:0000313" key="14">
    <source>
        <dbReference type="Proteomes" id="UP000188947"/>
    </source>
</evidence>
<evidence type="ECO:0000256" key="7">
    <source>
        <dbReference type="ARBA" id="ARBA00023237"/>
    </source>
</evidence>
<evidence type="ECO:0000256" key="6">
    <source>
        <dbReference type="ARBA" id="ARBA00023136"/>
    </source>
</evidence>
<evidence type="ECO:0000256" key="10">
    <source>
        <dbReference type="SAM" id="SignalP"/>
    </source>
</evidence>
<dbReference type="InterPro" id="IPR012910">
    <property type="entry name" value="Plug_dom"/>
</dbReference>
<dbReference type="InterPro" id="IPR037066">
    <property type="entry name" value="Plug_dom_sf"/>
</dbReference>
<evidence type="ECO:0000256" key="2">
    <source>
        <dbReference type="ARBA" id="ARBA00022448"/>
    </source>
</evidence>
<dbReference type="NCBIfam" id="TIGR04056">
    <property type="entry name" value="OMP_RagA_SusC"/>
    <property type="match status" value="1"/>
</dbReference>
<evidence type="ECO:0000259" key="12">
    <source>
        <dbReference type="Pfam" id="PF07715"/>
    </source>
</evidence>
<evidence type="ECO:0000313" key="13">
    <source>
        <dbReference type="EMBL" id="OOH97935.1"/>
    </source>
</evidence>
<keyword evidence="5 9" id="KW-0798">TonB box</keyword>
<dbReference type="RefSeq" id="WP_070904833.1">
    <property type="nucleotide sequence ID" value="NZ_CP016378.1"/>
</dbReference>
<evidence type="ECO:0000259" key="11">
    <source>
        <dbReference type="Pfam" id="PF00593"/>
    </source>
</evidence>
<reference evidence="13 14" key="1">
    <citation type="submission" date="2016-11" db="EMBL/GenBank/DDBJ databases">
        <title>Genome sequence and comparative genomic analysis of clinical strain Elizabethkingia meningoseptica 61421 PRCM.</title>
        <authorList>
            <person name="Wang M."/>
            <person name="Hu S."/>
            <person name="Cao L."/>
            <person name="Jiang T."/>
            <person name="Zhou Y."/>
            <person name="Ming D."/>
        </authorList>
    </citation>
    <scope>NUCLEOTIDE SEQUENCE [LARGE SCALE GENOMIC DNA]</scope>
    <source>
        <strain evidence="13 14">61421 PRCM</strain>
    </source>
</reference>
<dbReference type="AlphaFoldDB" id="A0A1T3F573"/>
<feature type="domain" description="TonB-dependent receptor plug" evidence="12">
    <location>
        <begin position="141"/>
        <end position="251"/>
    </location>
</feature>
<dbReference type="OrthoDB" id="9768177at2"/>
<dbReference type="SMR" id="A0A1T3F573"/>
<name>A0A1T3F573_ELIME</name>
<keyword evidence="6 8" id="KW-0472">Membrane</keyword>
<keyword evidence="14" id="KW-1185">Reference proteome</keyword>
<dbReference type="Proteomes" id="UP000188947">
    <property type="component" value="Unassembled WGS sequence"/>
</dbReference>
<evidence type="ECO:0000256" key="9">
    <source>
        <dbReference type="RuleBase" id="RU003357"/>
    </source>
</evidence>
<dbReference type="InterPro" id="IPR023997">
    <property type="entry name" value="TonB-dep_OMP_SusC/RagA_CS"/>
</dbReference>
<gene>
    <name evidence="13" type="ORF">BMF97_01320</name>
</gene>
<sequence>MKKTAISIALLVAVGLPVIHYGQTTATGTSIKKGNQVPIAKVFDKLSKATNTSFLYSSSDFKGIFADESAISYSSLEQTLDYLKSHYPVEYEKRNNTVVLRKTVSKNIIRKEILPSVKTDTASTKEKKIDEVVLIGYGTQKKKDVSGSIASIGSKDLTGVATSNFGEMIVGKAPGVQVTQSNATPGSSPTIRIRGIGTLTAGVNPLIVVDGFPLSEGSDINSIDPASIESIDILKDAASSAIYGSRGANGVVLIQTKQGKKGRTEVSVDSYYGIQSVASNNKVVDAYQMAVFMKESRDNNYLSKGANRSINDDTVTRKAKGASLRELIPDYLTPYLNGVPGLTNNNWYKTIFRDAPVSNTTFNVNGGTDKSRYSFTGSYFNQKGIVIGTDYEKYSSNINLSTDLSDNLKIGVSVTPSYSSGNIFDMVDGGRTYNVVQMASTMYPFFAPRDANGNLLISQQIKANTPTDAALVENPVAIAEMTKRKYTNLRIFGDVFAELKILKDFKYKISVGGDYTSYEYNFFDPSTVGSYRTPAPDVTSASRTDYIRKNYLLENLLTYNKRINEHSISALAGQSFQKENYNEVRTVAGSFPDNSITNIAGGTSFNVNVNEYKWTLLSYFGRISYSYANRYSIMGSYRRDGSSRFGDNSKWGDFYAFSLAWSLSNEDFFPKNKFIDPVKLRFSVGNNGNNQIPNFGAKSLMRKENYVFGGILAPGYRAFTAPNPDISWEKAKSTNFGIDFALFNKYLNVSADYYILNRTGLLLDVPVPEQTGYSTSLQNIGEVRNNGLELQLSLKPLHIGKDFEYNSSFNFSTNKNKVLALANGQSQIITGANNFSITKVGGSIGEMYGYNILGIYKNMEQINNTPHITGTLVGDYIMEDLNGDGIIDERDKKSFGSGVPKYILGLTNNFKYKNFELNFTLYSELGKRVYNGDMVSIGEAGEGFGVPSQYYFDNRYNPDTNPNGFFAMPNMNFSNNRKEARTSSIFFKKADYLRLRSVRLAYNVPQEILSALNIRAIQLYVMGNNLFTITPYKGQNIDATTDNVLTQGYDNGYYPVSRSVSLGVSMKF</sequence>
<comment type="caution">
    <text evidence="13">The sequence shown here is derived from an EMBL/GenBank/DDBJ whole genome shotgun (WGS) entry which is preliminary data.</text>
</comment>